<dbReference type="EMBL" id="JANUBB010000003">
    <property type="protein sequence ID" value="MCS3950922.1"/>
    <property type="molecule type" value="Genomic_DNA"/>
</dbReference>
<dbReference type="InterPro" id="IPR028098">
    <property type="entry name" value="Glyco_trans_4-like_N"/>
</dbReference>
<sequence>MAKIAYITSSIIPSRAANSVHVMKVCEALALNGHSVTLMAPTKWGEYEPGITDVYEFYDVERIFDLRKLPCPRIKGRSIIFAIAAAWHVRKLRPDLVFGRYVHGCALAAWMGYPTIFECHQPIWEIGTIHNGFFELLRRAAAFQKFVVISEALKEIYLEEKEMSPSQIIVAHDAADDPGNVNNPVELSGARKDVLQVGYVGNLYSGKGMSVIAEVAPRMPELDFHVVGGSEDDIAEWKQNVEAENVIFHGFVSQPEVPRYMEALDVCLLPNQQTVAVYGSEDADIGRYTSPLKMFEYMSHGKSIIASDLPVLREVLTNGENAVLCDPDEPTEWVRALRQLNDNPSRRRRLGEQARRDFEAEYTWSARVERILTAARS</sequence>
<dbReference type="RefSeq" id="WP_259081523.1">
    <property type="nucleotide sequence ID" value="NZ_JANUBB010000003.1"/>
</dbReference>
<dbReference type="AlphaFoldDB" id="A0A9X2U752"/>
<dbReference type="CDD" id="cd03794">
    <property type="entry name" value="GT4_WbuB-like"/>
    <property type="match status" value="1"/>
</dbReference>
<feature type="domain" description="Glycosyltransferase subfamily 4-like N-terminal" evidence="1">
    <location>
        <begin position="20"/>
        <end position="172"/>
    </location>
</feature>
<dbReference type="Pfam" id="PF13439">
    <property type="entry name" value="Glyco_transf_4"/>
    <property type="match status" value="1"/>
</dbReference>
<dbReference type="Pfam" id="PF13692">
    <property type="entry name" value="Glyco_trans_1_4"/>
    <property type="match status" value="1"/>
</dbReference>
<evidence type="ECO:0000313" key="2">
    <source>
        <dbReference type="EMBL" id="MCS3950922.1"/>
    </source>
</evidence>
<proteinExistence type="predicted"/>
<organism evidence="2 3">
    <name type="scientific">Salinibacter ruber</name>
    <dbReference type="NCBI Taxonomy" id="146919"/>
    <lineage>
        <taxon>Bacteria</taxon>
        <taxon>Pseudomonadati</taxon>
        <taxon>Rhodothermota</taxon>
        <taxon>Rhodothermia</taxon>
        <taxon>Rhodothermales</taxon>
        <taxon>Salinibacteraceae</taxon>
        <taxon>Salinibacter</taxon>
    </lineage>
</organism>
<reference evidence="2" key="1">
    <citation type="submission" date="2022-08" db="EMBL/GenBank/DDBJ databases">
        <title>Genomic Encyclopedia of Type Strains, Phase V (KMG-V): Genome sequencing to study the core and pangenomes of soil and plant-associated prokaryotes.</title>
        <authorList>
            <person name="Whitman W."/>
        </authorList>
    </citation>
    <scope>NUCLEOTIDE SEQUENCE</scope>
    <source>
        <strain evidence="2">SP2017</strain>
    </source>
</reference>
<dbReference type="PANTHER" id="PTHR12526">
    <property type="entry name" value="GLYCOSYLTRANSFERASE"/>
    <property type="match status" value="1"/>
</dbReference>
<accession>A0A9X2U752</accession>
<dbReference type="Gene3D" id="3.40.50.2000">
    <property type="entry name" value="Glycogen Phosphorylase B"/>
    <property type="match status" value="2"/>
</dbReference>
<dbReference type="SUPFAM" id="SSF53756">
    <property type="entry name" value="UDP-Glycosyltransferase/glycogen phosphorylase"/>
    <property type="match status" value="1"/>
</dbReference>
<dbReference type="GO" id="GO:0016757">
    <property type="term" value="F:glycosyltransferase activity"/>
    <property type="evidence" value="ECO:0007669"/>
    <property type="project" value="UniProtKB-ARBA"/>
</dbReference>
<dbReference type="Proteomes" id="UP001155010">
    <property type="component" value="Unassembled WGS sequence"/>
</dbReference>
<name>A0A9X2U752_9BACT</name>
<evidence type="ECO:0000313" key="3">
    <source>
        <dbReference type="Proteomes" id="UP001155010"/>
    </source>
</evidence>
<comment type="caution">
    <text evidence="2">The sequence shown here is derived from an EMBL/GenBank/DDBJ whole genome shotgun (WGS) entry which is preliminary data.</text>
</comment>
<protein>
    <submittedName>
        <fullName evidence="2">Glycosyltransferase involved in cell wall biosynthesis</fullName>
    </submittedName>
</protein>
<gene>
    <name evidence="2" type="ORF">GGP83_000863</name>
</gene>
<evidence type="ECO:0000259" key="1">
    <source>
        <dbReference type="Pfam" id="PF13439"/>
    </source>
</evidence>